<protein>
    <submittedName>
        <fullName evidence="1">DUF4160 domain-containing protein</fullName>
    </submittedName>
</protein>
<evidence type="ECO:0000313" key="2">
    <source>
        <dbReference type="Proteomes" id="UP001199525"/>
    </source>
</evidence>
<dbReference type="EMBL" id="JAIVFQ010000004">
    <property type="protein sequence ID" value="MCC5598502.1"/>
    <property type="molecule type" value="Genomic_DNA"/>
</dbReference>
<dbReference type="Proteomes" id="UP001199525">
    <property type="component" value="Unassembled WGS sequence"/>
</dbReference>
<evidence type="ECO:0000313" key="1">
    <source>
        <dbReference type="EMBL" id="MCC5598502.1"/>
    </source>
</evidence>
<reference evidence="1 2" key="1">
    <citation type="journal article" date="2021" name="Microorganisms">
        <title>Genome Evolution of Filamentous Cyanobacterium Nostoc Species: From Facultative Symbiosis to Free Living.</title>
        <authorList>
            <person name="Huo D."/>
            <person name="Li H."/>
            <person name="Cai F."/>
            <person name="Guo X."/>
            <person name="Qiao Z."/>
            <person name="Wang W."/>
            <person name="Yu G."/>
            <person name="Li R."/>
        </authorList>
    </citation>
    <scope>NUCLEOTIDE SEQUENCE [LARGE SCALE GENOMIC DNA]</scope>
    <source>
        <strain evidence="1 2">CHAB 5714</strain>
    </source>
</reference>
<sequence>MPEICRFLGIIITMYYNDHPPPHFHVRYNQQKAIIDIETLSILEGQLTPRVLGLVIEWAAMHKSELRENWQLARQNNPLETIQPLE</sequence>
<proteinExistence type="predicted"/>
<gene>
    <name evidence="1" type="ORF">LC586_04525</name>
</gene>
<dbReference type="Pfam" id="PF13711">
    <property type="entry name" value="DUF4160"/>
    <property type="match status" value="1"/>
</dbReference>
<name>A0ABS8I362_9NOSO</name>
<comment type="caution">
    <text evidence="1">The sequence shown here is derived from an EMBL/GenBank/DDBJ whole genome shotgun (WGS) entry which is preliminary data.</text>
</comment>
<keyword evidence="2" id="KW-1185">Reference proteome</keyword>
<dbReference type="InterPro" id="IPR025427">
    <property type="entry name" value="DUF4160"/>
</dbReference>
<organism evidence="1 2">
    <name type="scientific">Nostoc favosum CHAB5714</name>
    <dbReference type="NCBI Taxonomy" id="2780399"/>
    <lineage>
        <taxon>Bacteria</taxon>
        <taxon>Bacillati</taxon>
        <taxon>Cyanobacteriota</taxon>
        <taxon>Cyanophyceae</taxon>
        <taxon>Nostocales</taxon>
        <taxon>Nostocaceae</taxon>
        <taxon>Nostoc</taxon>
        <taxon>Nostoc favosum</taxon>
    </lineage>
</organism>
<accession>A0ABS8I362</accession>
<dbReference type="RefSeq" id="WP_229483313.1">
    <property type="nucleotide sequence ID" value="NZ_JAIVFQ010000004.1"/>
</dbReference>